<sequence>RSIEERPEAVEDRTEFGHWEIDTVIGKKSQLELINR</sequence>
<dbReference type="Proteomes" id="UP000004725">
    <property type="component" value="Unassembled WGS sequence"/>
</dbReference>
<dbReference type="AlphaFoldDB" id="A0AA87IL10"/>
<evidence type="ECO:0000313" key="2">
    <source>
        <dbReference type="Proteomes" id="UP000004725"/>
    </source>
</evidence>
<proteinExistence type="predicted"/>
<gene>
    <name evidence="1" type="ORF">A1A1_12162</name>
</gene>
<reference evidence="1 2" key="1">
    <citation type="journal article" date="2012" name="J. Bacteriol.">
        <title>Genome Sequence of the Antarctic Psychrophile Bacterium Planococcus antarcticus DSM 14505.</title>
        <authorList>
            <person name="Margolles A."/>
            <person name="Gueimonde M."/>
            <person name="Sanchez B."/>
        </authorList>
    </citation>
    <scope>NUCLEOTIDE SEQUENCE [LARGE SCALE GENOMIC DNA]</scope>
    <source>
        <strain evidence="1 2">DSM 14505</strain>
    </source>
</reference>
<organism evidence="1 2">
    <name type="scientific">Planococcus antarcticus DSM 14505</name>
    <dbReference type="NCBI Taxonomy" id="1185653"/>
    <lineage>
        <taxon>Bacteria</taxon>
        <taxon>Bacillati</taxon>
        <taxon>Bacillota</taxon>
        <taxon>Bacilli</taxon>
        <taxon>Bacillales</taxon>
        <taxon>Caryophanaceae</taxon>
        <taxon>Planococcus</taxon>
    </lineage>
</organism>
<comment type="caution">
    <text evidence="1">The sequence shown here is derived from an EMBL/GenBank/DDBJ whole genome shotgun (WGS) entry which is preliminary data.</text>
</comment>
<accession>A0AA87IL10</accession>
<feature type="non-terminal residue" evidence="1">
    <location>
        <position position="1"/>
    </location>
</feature>
<dbReference type="EMBL" id="AJYB01000033">
    <property type="protein sequence ID" value="EIM06317.1"/>
    <property type="molecule type" value="Genomic_DNA"/>
</dbReference>
<name>A0AA87IL10_9BACL</name>
<protein>
    <submittedName>
        <fullName evidence="1">Integrase catalytic subunit</fullName>
    </submittedName>
</protein>
<evidence type="ECO:0000313" key="1">
    <source>
        <dbReference type="EMBL" id="EIM06317.1"/>
    </source>
</evidence>